<dbReference type="InterPro" id="IPR044152">
    <property type="entry name" value="YqjM-like"/>
</dbReference>
<feature type="transmembrane region" description="Helical" evidence="6">
    <location>
        <begin position="131"/>
        <end position="154"/>
    </location>
</feature>
<keyword evidence="6" id="KW-0472">Membrane</keyword>
<evidence type="ECO:0000313" key="9">
    <source>
        <dbReference type="Proteomes" id="UP000006514"/>
    </source>
</evidence>
<keyword evidence="2" id="KW-0285">Flavoprotein</keyword>
<dbReference type="InterPro" id="IPR001155">
    <property type="entry name" value="OxRdtase_FMN_N"/>
</dbReference>
<keyword evidence="4" id="KW-0521">NADP</keyword>
<proteinExistence type="predicted"/>
<reference evidence="9" key="1">
    <citation type="journal article" date="2012" name="Science">
        <title>The Paleozoic origin of enzymatic lignin decomposition reconstructed from 31 fungal genomes.</title>
        <authorList>
            <person name="Floudas D."/>
            <person name="Binder M."/>
            <person name="Riley R."/>
            <person name="Barry K."/>
            <person name="Blanchette R.A."/>
            <person name="Henrissat B."/>
            <person name="Martinez A.T."/>
            <person name="Otillar R."/>
            <person name="Spatafora J.W."/>
            <person name="Yadav J.S."/>
            <person name="Aerts A."/>
            <person name="Benoit I."/>
            <person name="Boyd A."/>
            <person name="Carlson A."/>
            <person name="Copeland A."/>
            <person name="Coutinho P.M."/>
            <person name="de Vries R.P."/>
            <person name="Ferreira P."/>
            <person name="Findley K."/>
            <person name="Foster B."/>
            <person name="Gaskell J."/>
            <person name="Glotzer D."/>
            <person name="Gorecki P."/>
            <person name="Heitman J."/>
            <person name="Hesse C."/>
            <person name="Hori C."/>
            <person name="Igarashi K."/>
            <person name="Jurgens J.A."/>
            <person name="Kallen N."/>
            <person name="Kersten P."/>
            <person name="Kohler A."/>
            <person name="Kuees U."/>
            <person name="Kumar T.K.A."/>
            <person name="Kuo A."/>
            <person name="LaButti K."/>
            <person name="Larrondo L.F."/>
            <person name="Lindquist E."/>
            <person name="Ling A."/>
            <person name="Lombard V."/>
            <person name="Lucas S."/>
            <person name="Lundell T."/>
            <person name="Martin R."/>
            <person name="McLaughlin D.J."/>
            <person name="Morgenstern I."/>
            <person name="Morin E."/>
            <person name="Murat C."/>
            <person name="Nagy L.G."/>
            <person name="Nolan M."/>
            <person name="Ohm R.A."/>
            <person name="Patyshakuliyeva A."/>
            <person name="Rokas A."/>
            <person name="Ruiz-Duenas F.J."/>
            <person name="Sabat G."/>
            <person name="Salamov A."/>
            <person name="Samejima M."/>
            <person name="Schmutz J."/>
            <person name="Slot J.C."/>
            <person name="St John F."/>
            <person name="Stenlid J."/>
            <person name="Sun H."/>
            <person name="Sun S."/>
            <person name="Syed K."/>
            <person name="Tsang A."/>
            <person name="Wiebenga A."/>
            <person name="Young D."/>
            <person name="Pisabarro A."/>
            <person name="Eastwood D.C."/>
            <person name="Martin F."/>
            <person name="Cullen D."/>
            <person name="Grigoriev I.V."/>
            <person name="Hibbett D.S."/>
        </authorList>
    </citation>
    <scope>NUCLEOTIDE SEQUENCE [LARGE SCALE GENOMIC DNA]</scope>
    <source>
        <strain evidence="9">TFB10046</strain>
    </source>
</reference>
<feature type="transmembrane region" description="Helical" evidence="6">
    <location>
        <begin position="32"/>
        <end position="52"/>
    </location>
</feature>
<dbReference type="InParanoid" id="J0LKU3"/>
<dbReference type="OrthoDB" id="3351993at2759"/>
<keyword evidence="6" id="KW-1133">Transmembrane helix</keyword>
<dbReference type="Gene3D" id="3.20.20.70">
    <property type="entry name" value="Aldolase class I"/>
    <property type="match status" value="1"/>
</dbReference>
<evidence type="ECO:0000256" key="6">
    <source>
        <dbReference type="SAM" id="Phobius"/>
    </source>
</evidence>
<feature type="transmembrane region" description="Helical" evidence="6">
    <location>
        <begin position="191"/>
        <end position="214"/>
    </location>
</feature>
<evidence type="ECO:0000256" key="5">
    <source>
        <dbReference type="ARBA" id="ARBA00023002"/>
    </source>
</evidence>
<evidence type="ECO:0000256" key="3">
    <source>
        <dbReference type="ARBA" id="ARBA00022643"/>
    </source>
</evidence>
<dbReference type="Proteomes" id="UP000006514">
    <property type="component" value="Unassembled WGS sequence"/>
</dbReference>
<dbReference type="AlphaFoldDB" id="J0LKU3"/>
<dbReference type="SUPFAM" id="SSF51395">
    <property type="entry name" value="FMN-linked oxidoreductases"/>
    <property type="match status" value="1"/>
</dbReference>
<keyword evidence="6" id="KW-0812">Transmembrane</keyword>
<feature type="transmembrane region" description="Helical" evidence="6">
    <location>
        <begin position="58"/>
        <end position="76"/>
    </location>
</feature>
<protein>
    <submittedName>
        <fullName evidence="8">FMN-linked oxidoreductase</fullName>
    </submittedName>
</protein>
<dbReference type="GO" id="GO:0010181">
    <property type="term" value="F:FMN binding"/>
    <property type="evidence" value="ECO:0007669"/>
    <property type="project" value="InterPro"/>
</dbReference>
<dbReference type="GO" id="GO:0050661">
    <property type="term" value="F:NADP binding"/>
    <property type="evidence" value="ECO:0007669"/>
    <property type="project" value="InterPro"/>
</dbReference>
<organism evidence="8 9">
    <name type="scientific">Auricularia subglabra (strain TFB-10046 / SS5)</name>
    <name type="common">White-rot fungus</name>
    <name type="synonym">Auricularia delicata (strain TFB10046)</name>
    <dbReference type="NCBI Taxonomy" id="717982"/>
    <lineage>
        <taxon>Eukaryota</taxon>
        <taxon>Fungi</taxon>
        <taxon>Dikarya</taxon>
        <taxon>Basidiomycota</taxon>
        <taxon>Agaricomycotina</taxon>
        <taxon>Agaricomycetes</taxon>
        <taxon>Auriculariales</taxon>
        <taxon>Auriculariaceae</taxon>
        <taxon>Auricularia</taxon>
    </lineage>
</organism>
<dbReference type="KEGG" id="adl:AURDEDRAFT_166395"/>
<dbReference type="Pfam" id="PF00724">
    <property type="entry name" value="Oxidored_FMN"/>
    <property type="match status" value="1"/>
</dbReference>
<feature type="transmembrane region" description="Helical" evidence="6">
    <location>
        <begin position="220"/>
        <end position="237"/>
    </location>
</feature>
<dbReference type="InterPro" id="IPR013785">
    <property type="entry name" value="Aldolase_TIM"/>
</dbReference>
<evidence type="ECO:0000313" key="8">
    <source>
        <dbReference type="EMBL" id="EJD44608.1"/>
    </source>
</evidence>
<keyword evidence="9" id="KW-1185">Reference proteome</keyword>
<evidence type="ECO:0000256" key="2">
    <source>
        <dbReference type="ARBA" id="ARBA00022630"/>
    </source>
</evidence>
<evidence type="ECO:0000256" key="1">
    <source>
        <dbReference type="ARBA" id="ARBA00001917"/>
    </source>
</evidence>
<accession>J0LKU3</accession>
<name>J0LKU3_AURST</name>
<dbReference type="GO" id="GO:0003959">
    <property type="term" value="F:NADPH dehydrogenase activity"/>
    <property type="evidence" value="ECO:0007669"/>
    <property type="project" value="InterPro"/>
</dbReference>
<feature type="domain" description="NADH:flavin oxidoreductase/NADH oxidase N-terminal" evidence="7">
    <location>
        <begin position="331"/>
        <end position="532"/>
    </location>
</feature>
<dbReference type="EMBL" id="JH687770">
    <property type="protein sequence ID" value="EJD44608.1"/>
    <property type="molecule type" value="Genomic_DNA"/>
</dbReference>
<keyword evidence="3" id="KW-0288">FMN</keyword>
<comment type="cofactor">
    <cofactor evidence="1">
        <name>FMN</name>
        <dbReference type="ChEBI" id="CHEBI:58210"/>
    </cofactor>
</comment>
<sequence length="600" mass="66822">MPVPFIPYSSIQNLTEDTTLAEQYCRRSSKSLVLLSCTTAALLVVAFIKHATRDLSPYHTIVLLNLTWIVWTSAFCRATMIHRLQLAGTPNSEVQRLAAVIRTFNQTHDDQHRPSLRGFLSGRSARRLATVYYLHIGVLGWHLVASGVLGWLLFRDIDGFAREAECPGSTVIWMFGSLVRITDPTIQQFWYGTYIVAALSPICILLLCFVLGLILFLGLSLVRVTTAILVMLFRLVVHRRRHFKLLPAQWGRAFDVLCLALLALLIMSTEETIAGNPVERSEDAWGFGQMLALFLAVFPSYDAAKDLRMSLQLREASKRITQLWHLSCSLTLRGVTFKNRVLVCPVAGPDYVNGQATVQHLVQIARIAAGEPGGILIADVAVAPSEGRDTKRAGLWEDAQIEPLRRIVGIAHELGTKVGVQLTHAGCKYTEIQEEDGEESRRHRWLDLAYASSDSYFGIEDLPEDIRRIHDAFLDAIQRCETIGFDFVEIQAAGASLLHSFLSPASNKRVDAYGGNLKNRMRLIEQVVHVLRDNWYKPLFVHIATVDYPHWTGGASAARTGVQNHWDAGDSMTLIEQLSNIGVDGVICSSGPKRYVLLPG</sequence>
<dbReference type="PANTHER" id="PTHR43303:SF4">
    <property type="entry name" value="NADPH DEHYDROGENASE C23G7.10C-RELATED"/>
    <property type="match status" value="1"/>
</dbReference>
<evidence type="ECO:0000256" key="4">
    <source>
        <dbReference type="ARBA" id="ARBA00022857"/>
    </source>
</evidence>
<dbReference type="eggNOG" id="KOG0134">
    <property type="taxonomic scope" value="Eukaryota"/>
</dbReference>
<dbReference type="PANTHER" id="PTHR43303">
    <property type="entry name" value="NADPH DEHYDROGENASE C23G7.10C-RELATED"/>
    <property type="match status" value="1"/>
</dbReference>
<evidence type="ECO:0000259" key="7">
    <source>
        <dbReference type="Pfam" id="PF00724"/>
    </source>
</evidence>
<keyword evidence="5" id="KW-0560">Oxidoreductase</keyword>
<gene>
    <name evidence="8" type="ORF">AURDEDRAFT_166395</name>
</gene>